<evidence type="ECO:0000313" key="2">
    <source>
        <dbReference type="Proteomes" id="UP001642360"/>
    </source>
</evidence>
<dbReference type="Proteomes" id="UP001642360">
    <property type="component" value="Unassembled WGS sequence"/>
</dbReference>
<organism evidence="1 2">
    <name type="scientific">Ilex paraguariensis</name>
    <name type="common">yerba mate</name>
    <dbReference type="NCBI Taxonomy" id="185542"/>
    <lineage>
        <taxon>Eukaryota</taxon>
        <taxon>Viridiplantae</taxon>
        <taxon>Streptophyta</taxon>
        <taxon>Embryophyta</taxon>
        <taxon>Tracheophyta</taxon>
        <taxon>Spermatophyta</taxon>
        <taxon>Magnoliopsida</taxon>
        <taxon>eudicotyledons</taxon>
        <taxon>Gunneridae</taxon>
        <taxon>Pentapetalae</taxon>
        <taxon>asterids</taxon>
        <taxon>campanulids</taxon>
        <taxon>Aquifoliales</taxon>
        <taxon>Aquifoliaceae</taxon>
        <taxon>Ilex</taxon>
    </lineage>
</organism>
<protein>
    <submittedName>
        <fullName evidence="1">Uncharacterized protein</fullName>
    </submittedName>
</protein>
<gene>
    <name evidence="1" type="ORF">ILEXP_LOCUS15664</name>
</gene>
<dbReference type="EMBL" id="CAUOFW020001724">
    <property type="protein sequence ID" value="CAK9147724.1"/>
    <property type="molecule type" value="Genomic_DNA"/>
</dbReference>
<reference evidence="1 2" key="1">
    <citation type="submission" date="2024-02" db="EMBL/GenBank/DDBJ databases">
        <authorList>
            <person name="Vignale AGUSTIN F."/>
            <person name="Sosa J E."/>
            <person name="Modenutti C."/>
        </authorList>
    </citation>
    <scope>NUCLEOTIDE SEQUENCE [LARGE SCALE GENOMIC DNA]</scope>
</reference>
<sequence>DCGVHQSCGKQELGCCFEFVVVVKSDLKNDQRHWQKRMLYLSEPIVVPSDSQMQANEIESPS</sequence>
<proteinExistence type="predicted"/>
<keyword evidence="2" id="KW-1185">Reference proteome</keyword>
<comment type="caution">
    <text evidence="1">The sequence shown here is derived from an EMBL/GenBank/DDBJ whole genome shotgun (WGS) entry which is preliminary data.</text>
</comment>
<feature type="non-terminal residue" evidence="1">
    <location>
        <position position="1"/>
    </location>
</feature>
<evidence type="ECO:0000313" key="1">
    <source>
        <dbReference type="EMBL" id="CAK9147724.1"/>
    </source>
</evidence>
<name>A0ABC8RS22_9AQUA</name>
<accession>A0ABC8RS22</accession>
<dbReference type="AlphaFoldDB" id="A0ABC8RS22"/>